<keyword evidence="2" id="KW-0762">Sugar transport</keyword>
<evidence type="ECO:0000313" key="8">
    <source>
        <dbReference type="EMBL" id="GGA89816.1"/>
    </source>
</evidence>
<keyword evidence="9" id="KW-1185">Reference proteome</keyword>
<dbReference type="GO" id="GO:0016301">
    <property type="term" value="F:kinase activity"/>
    <property type="evidence" value="ECO:0007669"/>
    <property type="project" value="UniProtKB-KW"/>
</dbReference>
<organism evidence="8 9">
    <name type="scientific">Neiella marina</name>
    <dbReference type="NCBI Taxonomy" id="508461"/>
    <lineage>
        <taxon>Bacteria</taxon>
        <taxon>Pseudomonadati</taxon>
        <taxon>Pseudomonadota</taxon>
        <taxon>Gammaproteobacteria</taxon>
        <taxon>Alteromonadales</taxon>
        <taxon>Echinimonadaceae</taxon>
        <taxon>Neiella</taxon>
    </lineage>
</organism>
<keyword evidence="5" id="KW-0418">Kinase</keyword>
<feature type="domain" description="PTS EIIB type-1" evidence="7">
    <location>
        <begin position="3"/>
        <end position="83"/>
    </location>
</feature>
<evidence type="ECO:0000256" key="3">
    <source>
        <dbReference type="ARBA" id="ARBA00022679"/>
    </source>
</evidence>
<dbReference type="InterPro" id="IPR036878">
    <property type="entry name" value="Glu_permease_IIB"/>
</dbReference>
<dbReference type="InterPro" id="IPR018113">
    <property type="entry name" value="PTrfase_EIIB_Cys"/>
</dbReference>
<feature type="active site" description="Phosphocysteine intermediate; for EIIB activity" evidence="6">
    <location>
        <position position="25"/>
    </location>
</feature>
<dbReference type="Pfam" id="PF00367">
    <property type="entry name" value="PTS_EIIB"/>
    <property type="match status" value="1"/>
</dbReference>
<dbReference type="GO" id="GO:0009401">
    <property type="term" value="P:phosphoenolpyruvate-dependent sugar phosphotransferase system"/>
    <property type="evidence" value="ECO:0007669"/>
    <property type="project" value="UniProtKB-KW"/>
</dbReference>
<dbReference type="PROSITE" id="PS51098">
    <property type="entry name" value="PTS_EIIB_TYPE_1"/>
    <property type="match status" value="1"/>
</dbReference>
<keyword evidence="1" id="KW-0813">Transport</keyword>
<dbReference type="SUPFAM" id="SSF55604">
    <property type="entry name" value="Glucose permease domain IIB"/>
    <property type="match status" value="1"/>
</dbReference>
<accession>A0A8J2UA26</accession>
<comment type="caution">
    <text evidence="8">The sequence shown here is derived from an EMBL/GenBank/DDBJ whole genome shotgun (WGS) entry which is preliminary data.</text>
</comment>
<proteinExistence type="predicted"/>
<gene>
    <name evidence="8" type="ORF">GCM10011369_35000</name>
</gene>
<evidence type="ECO:0000259" key="7">
    <source>
        <dbReference type="PROSITE" id="PS51098"/>
    </source>
</evidence>
<name>A0A8J2UA26_9GAMM</name>
<evidence type="ECO:0000256" key="2">
    <source>
        <dbReference type="ARBA" id="ARBA00022597"/>
    </source>
</evidence>
<dbReference type="Proteomes" id="UP000619743">
    <property type="component" value="Unassembled WGS sequence"/>
</dbReference>
<evidence type="ECO:0000256" key="6">
    <source>
        <dbReference type="PROSITE-ProRule" id="PRU00421"/>
    </source>
</evidence>
<keyword evidence="3" id="KW-0808">Transferase</keyword>
<dbReference type="AlphaFoldDB" id="A0A8J2UA26"/>
<evidence type="ECO:0000313" key="9">
    <source>
        <dbReference type="Proteomes" id="UP000619743"/>
    </source>
</evidence>
<dbReference type="Gene3D" id="3.30.1360.60">
    <property type="entry name" value="Glucose permease domain IIB"/>
    <property type="match status" value="1"/>
</dbReference>
<evidence type="ECO:0000256" key="1">
    <source>
        <dbReference type="ARBA" id="ARBA00022448"/>
    </source>
</evidence>
<dbReference type="InterPro" id="IPR001996">
    <property type="entry name" value="PTS_IIB_1"/>
</dbReference>
<protein>
    <recommendedName>
        <fullName evidence="7">PTS EIIB type-1 domain-containing protein</fullName>
    </recommendedName>
</protein>
<dbReference type="EMBL" id="BMDX01000029">
    <property type="protein sequence ID" value="GGA89816.1"/>
    <property type="molecule type" value="Genomic_DNA"/>
</dbReference>
<dbReference type="GO" id="GO:0008982">
    <property type="term" value="F:protein-N(PI)-phosphohistidine-sugar phosphotransferase activity"/>
    <property type="evidence" value="ECO:0007669"/>
    <property type="project" value="InterPro"/>
</dbReference>
<sequence>MNEQDINAMISQLGGKSNINSVMACATNRLRFTLEQDEELDVQALTKLPCVNAVMQPQTKVVHLLLNEDASPWAAKLIAQLDN</sequence>
<evidence type="ECO:0000256" key="4">
    <source>
        <dbReference type="ARBA" id="ARBA00022683"/>
    </source>
</evidence>
<keyword evidence="4" id="KW-0598">Phosphotransferase system</keyword>
<evidence type="ECO:0000256" key="5">
    <source>
        <dbReference type="ARBA" id="ARBA00022777"/>
    </source>
</evidence>
<reference evidence="9" key="1">
    <citation type="journal article" date="2019" name="Int. J. Syst. Evol. Microbiol.">
        <title>The Global Catalogue of Microorganisms (GCM) 10K type strain sequencing project: providing services to taxonomists for standard genome sequencing and annotation.</title>
        <authorList>
            <consortium name="The Broad Institute Genomics Platform"/>
            <consortium name="The Broad Institute Genome Sequencing Center for Infectious Disease"/>
            <person name="Wu L."/>
            <person name="Ma J."/>
        </authorList>
    </citation>
    <scope>NUCLEOTIDE SEQUENCE [LARGE SCALE GENOMIC DNA]</scope>
    <source>
        <strain evidence="9">CGMCC 1.10130</strain>
    </source>
</reference>